<name>A0ABN8ET19_9BACT</name>
<comment type="subcellular location">
    <subcellularLocation>
        <location evidence="1">Secreted</location>
    </subcellularLocation>
</comment>
<dbReference type="InterPro" id="IPR026341">
    <property type="entry name" value="T9SS_type_B"/>
</dbReference>
<feature type="region of interest" description="Disordered" evidence="4">
    <location>
        <begin position="3436"/>
        <end position="3464"/>
    </location>
</feature>
<evidence type="ECO:0000313" key="7">
    <source>
        <dbReference type="EMBL" id="CAH0996164.1"/>
    </source>
</evidence>
<keyword evidence="5" id="KW-0472">Membrane</keyword>
<evidence type="ECO:0000259" key="6">
    <source>
        <dbReference type="PROSITE" id="PS50287"/>
    </source>
</evidence>
<evidence type="ECO:0000256" key="1">
    <source>
        <dbReference type="ARBA" id="ARBA00004613"/>
    </source>
</evidence>
<dbReference type="Pfam" id="PF17210">
    <property type="entry name" value="SdrD_B"/>
    <property type="match status" value="2"/>
</dbReference>
<accession>A0ABN8ET19</accession>
<dbReference type="PANTHER" id="PTHR34819:SF3">
    <property type="entry name" value="CELL SURFACE PROTEIN"/>
    <property type="match status" value="1"/>
</dbReference>
<dbReference type="Pfam" id="PF19081">
    <property type="entry name" value="Ig_7"/>
    <property type="match status" value="1"/>
</dbReference>
<evidence type="ECO:0000256" key="2">
    <source>
        <dbReference type="ARBA" id="ARBA00022525"/>
    </source>
</evidence>
<feature type="region of interest" description="Disordered" evidence="4">
    <location>
        <begin position="1060"/>
        <end position="1081"/>
    </location>
</feature>
<reference evidence="7" key="1">
    <citation type="submission" date="2021-12" db="EMBL/GenBank/DDBJ databases">
        <authorList>
            <person name="Rodrigo-Torres L."/>
            <person name="Arahal R. D."/>
            <person name="Lucena T."/>
        </authorList>
    </citation>
    <scope>NUCLEOTIDE SEQUENCE</scope>
    <source>
        <strain evidence="7">CECT 8858</strain>
    </source>
</reference>
<keyword evidence="2" id="KW-0964">Secreted</keyword>
<dbReference type="Gene3D" id="2.60.40.3080">
    <property type="match status" value="1"/>
</dbReference>
<dbReference type="Proteomes" id="UP000837932">
    <property type="component" value="Unassembled WGS sequence"/>
</dbReference>
<keyword evidence="5" id="KW-1133">Transmembrane helix</keyword>
<dbReference type="InterPro" id="IPR033764">
    <property type="entry name" value="Sdr_B"/>
</dbReference>
<sequence length="3748" mass="388448">MKYNFTKGEVKEQGLSQIQKPNKSTKVLGFVQKIVVAVSRFLKQKNNQNLSVIAIENSDKRKDAASFALKNNLQEYYIEETSSQINTNRENYVPDLVSNQELTMNSLSLNGNSTVKVYHLGSSFDKKLQRWNTSFSPIPINDGKEQIEKKDLPKKTFFFKGFASAFLLMFFGVLGAFAQTTAIDLSLKKFINNSAPSLNGTVKYNLWLKNSGPNTANTIVVQDVFPIGGAVLNSHNGGSNFVYNASTGIGLWNVPSLAVGDSVGLEITATVIQQGVFFNIAEVKSVGAGQEDVDSTPNNTVLTEDDIAASCFSVPLYWYPGEEYTVSVPAPYKYGTTIKWFNGLTEIINGSNIAVVNADTSLTIKAPGSFSFSTNISSCPAQGCCAVQVIEGPYGSIGDFVWNDSNNNGLQDGSESGIGGVIIELYASSDIGLPIGSALKKDTTDSQGKYLFSKLLAGNYVVKVITSSIPANTQLSSKQDVGSNDLIDSDFNASTGLSDKIVIDPLNDTKKDILTVDGGIYNPLGSIGDFVWKDLNNNGIQDSGENGVEGVKMELYASDVSGNPVGSVFSTATTNVSGFYSFNNLPKGDYVVKIITSTLPATYALSAKENIGDDAKDNDFNATTGYSPKVSIDPLSSTLKDITTVDAAIYLPSVCAELVVTTTDGDICSGDTTYIIGTISGGGKAKWYLTPTGGISFATTNTATPYAVFPTTTTVYYAEIENAQQGCANTRQPVVVVVNARPSTPTCAGAVEDCEGKTINLNNYTINGITTPGGVFEWHTGAKSSSALVTNASSVGTGTYYLFEKSGAGCYSNPSILKVTLKKCDKLVDLNLAKTVDNSSPNVGDNILFTIKVSNNGPDAATNVEVTDLLPTGLQFVSSSFFTNSNGVLTSTISNVAANQTLTLTYTVKVASANSLVNFAQITKVTEKDSDSTPGNGTTSDEDDDDKITITPKQVEVIADLSLNKIVSNSTPTKDDQIVYYIEVKNNSISNATNVEITDIIPSGLQIVSSTGADMITTIGNKIVAKYNQIVAGQTVTLAIVTKVTAASGTIKNWAEITKSDQNDSNSTPNNGVDKNEDDDDDADITIKQAVCSPITPLIACSNPYICLGESVSVEAIGCNGTIVWSDGQTGNSITVTPTVTTSYTAQCKVNDNCISPKSNSVQVVVNVIAAPLVTSSSSSNVICNGGSITLTANNCTGNVTWSTGATTASITVSPTALTSYSASCKKGNCQSGKSNVITITVGTPSNPPSIAVNKSSICVGQSVTLTASNCSGTVVWSNGSSGVSITLSPIATGTYSAVCKVGECSSNASTTTTVTVSSVDTPTITASKGNICGGEIVTLSASLCNGTLLWSTGATTNSITVGPSATTTYEAKCSNGECVAISSKVITVTPKPVAPIVTCGKERICSGESLTFTAHGCEGTVTWSTGASGSTMVVTPTTTTTYTAVCTVNGCSSDASKSATITVLNQTTPIITASSETVCSGGSVTLTASNCAGDLLWNTGATSTSLSVTLTTATTYTVKCIVETCESSATKTINIGTGTFPNVPVITANSISLCGNEKATLTASCSSSSIKWSTGETVSSILVGAGVYTAKCVNACGESANSNEIQIKVGTIPVSPVVVTSQDIICETQTATLTASGCFGTVKWNTGVTTTAITASVAGTYSAICFNACGESTKSNNIIIKKIQGAVPTITALNETICTGSSTTLSATNCSGSLLWSTGATTSAITVTLTSTTTYESKCVEQCGGSATKTITVISNEGQTPTISANKNSVCIGESVTLTASNCSGQLKWSTGDTGSSITVIPTASTNYEVVCTANGCTGSGSKVITIAPKPVAPIVTCGKERICSGESLTFTAHGCEGTVTWSTGASGSTMVVTPTTTTTYTAVCTVNGCSSDASKSATITVLNQTTPIITASSETVCSGGSVTLTVSNCTGDLLWNTGATSTSLSVTLTTATTYTVKCIVETCESSATKTINIGTGNTQNAPTISANKVNICGNETATLTATGCDGASVKWSNGSTGQSISVSLGTYSAICNGVCGVSTNSNTIVIQSGGGAAPTITASKTAICEPSQVTLTAAGCSGTVIWLNTFTGTNITVNVSVTTTFSASCKTSDCESAKSNEITVTVGKPNKPTITANKGTVCAGDAVILSSTGCEGTTVWSNGLTGSSITVNPTNTTEYTAVCKLPQGGCTSDQSSVVTVNVITKAESPVISCSASRICKGDTLTLNALGCSGSILWSNGQTTPSINVNPEVTTIYTAICKVGSCESAPSAAATINVGAPIPPVVTCKNTQICSGTSTQIEAAGCTGIVKWSDGQIGATITVSPTSITSYTAICDGGRCQSEKSNTITVQVTGLGLTKPTTRDLVNICPYTSVDLTTGVTSQISSQGGLFVFRTGITSSSPQVNTPSAVGTGTYYVFEKAGNGCFSEGSKINVNITTCGPVEPSCTTNPAIAKAGKDTTVCLSADFYTLQGQIGGSATSAKWTTTGSGTFENALSLNTKYNYSNADVVNGSVTFTLTTNDPDDNGTCIAAVSSFKVTINGVKTLPLIESNKSPNICFGDSVVLTVKDAGIYKWSTGDTTKSIIVKTPGRYTVKLVNASGCSSLSSNEIVVKLGEVIAAPTVNALVKNNCPSTTVNLSGAITSQPKSTGGVFEFHTGNSPNSPMLANATAVGAGTYYAMEKSTIGCYSPSVPIIVAIDQCNITVDSSKIDVEVVIVGSRVELKVGDPITYTITVKNNSTKTATNVNVVNVLPKGFTITSSTPGFTAFGTDSLISVIGSLPGGGTKTYTYDAKITKAGKVINTAKITKLDQVDPITSNNISQWTVECKVCQETCVGLALAADTTRQANGSYNITFRALIESCGNVKLEGVKITENLSAMFPLPTTFTIVQKPTAGVGSLLQTNDSFNGSTDLNLTIPEGSVVEAAKTDTIKFVVNIVPNGKEGPFSTNASVQAVGNTIFGILQDVSDESNNGKIVDKPSAEPTVVRLYKSPSIGLAKIVLDTTKKSNGSFDVTYQLLVKNNGSLTLNDVIVRDTLSKVFKAPATFTVIGAPSKNAGSQFSLNSAFNGTSDSRLTLAGSMLAVGKTDTLKFVVNVQPDTVVLFANTAVVSGSGTLTSGTTENVTDLSNAGLNPDVPGSNPTNLNLGSDAGSSIEVPCVGIALYVKDTLKQADGSYNVIYNAIIKNCGNLELSNIQICDTLARTFISPAVATLVNKPTVSAGSLLKIDTTYNGVSKTCMLLSTSKISPNKVDTLQWVVNVKLNGNKGPYRNSVIVTATTPSGQVISDASNAGIDPSATGSTPTVINFNSLPDALIGISKSATEPVLVEGTTNTYDVTFTFKVKNYGKIAFTGVQVQDNLSVSFGDSVKIDSVHVKADAGFKVDSTFTGRGSLINLLVDSLSTLPVNTTRNITLFTRLTKSATRSNFENQAFAVGKYPNNKSVDDISATGNDPDPDANGTPNDNSLVTPVKLGTDGPITPTFYTTLGIAKEAILDSTTNADGSYNVTYNVVIKNYSTRTLTNIQLTDSLAFVFADSAEFVLTEKPILSKNSKLMLDSTFNGKLNSTMLIADSSSLAVGASDTLTFKIRLLSAKEGDATYSNTITASAKDSTAFIKDISQTGLDPDPDDDNNPGNNNLPTVITIKGKTAVVDTTNYGKIPQAFSPNGDGNNDKFIIKGINGNDNVVAEISIYNRWGQLVYQNADFGKVDGWNGDANNGLLIGSKGIGVPDGTYFIYVKAAGFWGDKPKIDFITIAR</sequence>
<dbReference type="SUPFAM" id="SSF117074">
    <property type="entry name" value="Hypothetical protein PA1324"/>
    <property type="match status" value="2"/>
</dbReference>
<gene>
    <name evidence="7" type="ORF">EMA8858_02294</name>
</gene>
<dbReference type="NCBIfam" id="TIGR04131">
    <property type="entry name" value="Bac_Flav_CTERM"/>
    <property type="match status" value="1"/>
</dbReference>
<evidence type="ECO:0000256" key="3">
    <source>
        <dbReference type="ARBA" id="ARBA00022729"/>
    </source>
</evidence>
<feature type="region of interest" description="Disordered" evidence="4">
    <location>
        <begin position="927"/>
        <end position="948"/>
    </location>
</feature>
<dbReference type="NCBIfam" id="TIGR01451">
    <property type="entry name" value="B_ant_repeat"/>
    <property type="match status" value="3"/>
</dbReference>
<feature type="domain" description="SRCR" evidence="6">
    <location>
        <begin position="1842"/>
        <end position="1961"/>
    </location>
</feature>
<feature type="compositionally biased region" description="Polar residues" evidence="4">
    <location>
        <begin position="1063"/>
        <end position="1073"/>
    </location>
</feature>
<dbReference type="PROSITE" id="PS50287">
    <property type="entry name" value="SRCR_2"/>
    <property type="match status" value="1"/>
</dbReference>
<keyword evidence="5" id="KW-0812">Transmembrane</keyword>
<feature type="region of interest" description="Disordered" evidence="4">
    <location>
        <begin position="3610"/>
        <end position="3630"/>
    </location>
</feature>
<dbReference type="InterPro" id="IPR001434">
    <property type="entry name" value="OmcB-like_DUF11"/>
</dbReference>
<protein>
    <recommendedName>
        <fullName evidence="6">SRCR domain-containing protein</fullName>
    </recommendedName>
</protein>
<dbReference type="InterPro" id="IPR001190">
    <property type="entry name" value="SRCR"/>
</dbReference>
<dbReference type="Gene3D" id="2.60.40.10">
    <property type="entry name" value="Immunoglobulins"/>
    <property type="match status" value="3"/>
</dbReference>
<proteinExistence type="predicted"/>
<dbReference type="Pfam" id="PF01345">
    <property type="entry name" value="DUF11"/>
    <property type="match status" value="4"/>
</dbReference>
<keyword evidence="3" id="KW-0732">Signal</keyword>
<dbReference type="Pfam" id="PF13585">
    <property type="entry name" value="CHU_C"/>
    <property type="match status" value="1"/>
</dbReference>
<comment type="caution">
    <text evidence="7">The sequence shown here is derived from an EMBL/GenBank/DDBJ whole genome shotgun (WGS) entry which is preliminary data.</text>
</comment>
<evidence type="ECO:0000256" key="5">
    <source>
        <dbReference type="SAM" id="Phobius"/>
    </source>
</evidence>
<feature type="transmembrane region" description="Helical" evidence="5">
    <location>
        <begin position="157"/>
        <end position="178"/>
    </location>
</feature>
<dbReference type="InterPro" id="IPR013783">
    <property type="entry name" value="Ig-like_fold"/>
</dbReference>
<evidence type="ECO:0000256" key="4">
    <source>
        <dbReference type="SAM" id="MobiDB-lite"/>
    </source>
</evidence>
<dbReference type="InterPro" id="IPR044023">
    <property type="entry name" value="Ig_7"/>
</dbReference>
<dbReference type="RefSeq" id="WP_238806731.1">
    <property type="nucleotide sequence ID" value="NZ_CAKLPY010000002.1"/>
</dbReference>
<dbReference type="InterPro" id="IPR047589">
    <property type="entry name" value="DUF11_rpt"/>
</dbReference>
<organism evidence="7 8">
    <name type="scientific">Emticicia aquatica</name>
    <dbReference type="NCBI Taxonomy" id="1681835"/>
    <lineage>
        <taxon>Bacteria</taxon>
        <taxon>Pseudomonadati</taxon>
        <taxon>Bacteroidota</taxon>
        <taxon>Cytophagia</taxon>
        <taxon>Cytophagales</taxon>
        <taxon>Leadbetterellaceae</taxon>
        <taxon>Emticicia</taxon>
    </lineage>
</organism>
<dbReference type="PANTHER" id="PTHR34819">
    <property type="entry name" value="LARGE CYSTEINE-RICH PERIPLASMIC PROTEIN OMCB"/>
    <property type="match status" value="1"/>
</dbReference>
<evidence type="ECO:0000313" key="8">
    <source>
        <dbReference type="Proteomes" id="UP000837932"/>
    </source>
</evidence>
<dbReference type="EMBL" id="CAKLPY010000002">
    <property type="protein sequence ID" value="CAH0996164.1"/>
    <property type="molecule type" value="Genomic_DNA"/>
</dbReference>
<keyword evidence="8" id="KW-1185">Reference proteome</keyword>
<dbReference type="InterPro" id="IPR051172">
    <property type="entry name" value="Chlamydia_OmcB"/>
</dbReference>